<dbReference type="KEGG" id="amr:AM1_0902"/>
<dbReference type="Gene3D" id="3.40.50.300">
    <property type="entry name" value="P-loop containing nucleotide triphosphate hydrolases"/>
    <property type="match status" value="1"/>
</dbReference>
<name>B0BZL8_ACAM1</name>
<dbReference type="PANTHER" id="PTHR32120">
    <property type="entry name" value="SMALL RIBOSOMAL SUBUNIT BIOGENESIS GTPASE RSGA"/>
    <property type="match status" value="1"/>
</dbReference>
<feature type="domain" description="CP-type G" evidence="12">
    <location>
        <begin position="100"/>
        <end position="257"/>
    </location>
</feature>
<protein>
    <recommendedName>
        <fullName evidence="10">Small ribosomal subunit biogenesis GTPase RsgA</fullName>
        <ecNumber evidence="10">3.6.1.-</ecNumber>
    </recommendedName>
</protein>
<comment type="cofactor">
    <cofactor evidence="10">
        <name>Zn(2+)</name>
        <dbReference type="ChEBI" id="CHEBI:29105"/>
    </cofactor>
    <text evidence="10">Binds 1 zinc ion per subunit.</text>
</comment>
<comment type="similarity">
    <text evidence="10">Belongs to the TRAFAC class YlqF/YawG GTPase family. RsgA subfamily.</text>
</comment>
<gene>
    <name evidence="10" type="primary">rsgA</name>
    <name evidence="13" type="ordered locus">AM1_0902</name>
</gene>
<dbReference type="Pfam" id="PF03193">
    <property type="entry name" value="RsgA_GTPase"/>
    <property type="match status" value="1"/>
</dbReference>
<dbReference type="Gene3D" id="1.10.40.50">
    <property type="entry name" value="Probable gtpase engc, domain 3"/>
    <property type="match status" value="1"/>
</dbReference>
<evidence type="ECO:0000256" key="1">
    <source>
        <dbReference type="ARBA" id="ARBA00022490"/>
    </source>
</evidence>
<evidence type="ECO:0000313" key="14">
    <source>
        <dbReference type="Proteomes" id="UP000000268"/>
    </source>
</evidence>
<dbReference type="eggNOG" id="COG1162">
    <property type="taxonomic scope" value="Bacteria"/>
</dbReference>
<keyword evidence="9 10" id="KW-0342">GTP-binding</keyword>
<dbReference type="CDD" id="cd01854">
    <property type="entry name" value="YjeQ_EngC"/>
    <property type="match status" value="1"/>
</dbReference>
<dbReference type="EMBL" id="CP000828">
    <property type="protein sequence ID" value="ABW25944.1"/>
    <property type="molecule type" value="Genomic_DNA"/>
</dbReference>
<evidence type="ECO:0000259" key="12">
    <source>
        <dbReference type="PROSITE" id="PS51721"/>
    </source>
</evidence>
<evidence type="ECO:0000256" key="7">
    <source>
        <dbReference type="ARBA" id="ARBA00022833"/>
    </source>
</evidence>
<comment type="subcellular location">
    <subcellularLocation>
        <location evidence="10">Cytoplasm</location>
    </subcellularLocation>
</comment>
<keyword evidence="5 10" id="KW-0547">Nucleotide-binding</keyword>
<evidence type="ECO:0000256" key="10">
    <source>
        <dbReference type="HAMAP-Rule" id="MF_01820"/>
    </source>
</evidence>
<accession>B0BZL8</accession>
<dbReference type="HOGENOM" id="CLU_033617_0_1_3"/>
<dbReference type="SUPFAM" id="SSF52540">
    <property type="entry name" value="P-loop containing nucleoside triphosphate hydrolases"/>
    <property type="match status" value="1"/>
</dbReference>
<evidence type="ECO:0000313" key="13">
    <source>
        <dbReference type="EMBL" id="ABW25944.1"/>
    </source>
</evidence>
<dbReference type="PROSITE" id="PS51721">
    <property type="entry name" value="G_CP"/>
    <property type="match status" value="1"/>
</dbReference>
<dbReference type="STRING" id="329726.AM1_0902"/>
<keyword evidence="14" id="KW-1185">Reference proteome</keyword>
<dbReference type="EC" id="3.6.1.-" evidence="10"/>
<keyword evidence="8 10" id="KW-0694">RNA-binding</keyword>
<organism evidence="13 14">
    <name type="scientific">Acaryochloris marina (strain MBIC 11017)</name>
    <dbReference type="NCBI Taxonomy" id="329726"/>
    <lineage>
        <taxon>Bacteria</taxon>
        <taxon>Bacillati</taxon>
        <taxon>Cyanobacteriota</taxon>
        <taxon>Cyanophyceae</taxon>
        <taxon>Acaryochloridales</taxon>
        <taxon>Acaryochloridaceae</taxon>
        <taxon>Acaryochloris</taxon>
    </lineage>
</organism>
<dbReference type="InterPro" id="IPR004881">
    <property type="entry name" value="Ribosome_biogen_GTPase_RsgA"/>
</dbReference>
<evidence type="ECO:0000256" key="2">
    <source>
        <dbReference type="ARBA" id="ARBA00022517"/>
    </source>
</evidence>
<dbReference type="PROSITE" id="PS50936">
    <property type="entry name" value="ENGC_GTPASE"/>
    <property type="match status" value="1"/>
</dbReference>
<dbReference type="Proteomes" id="UP000000268">
    <property type="component" value="Chromosome"/>
</dbReference>
<dbReference type="GO" id="GO:0005737">
    <property type="term" value="C:cytoplasm"/>
    <property type="evidence" value="ECO:0007669"/>
    <property type="project" value="UniProtKB-SubCell"/>
</dbReference>
<keyword evidence="6 10" id="KW-0378">Hydrolase</keyword>
<sequence length="354" mass="39636">MNLDLLGWSDDLALSFAPFAAQQFQVGRVIRQHKQLYTLYTESGEFAAEISGKFRYQVQSAEDLPCVGDWVVIAASAQTATIQHLLPRRTLFSRKVAGGTTEVQLIAANLDSVFLVCGLDHDFNVRRIERYLVMIWESGARPIIVLNKVDIGEQIEQRLLDLETIALGIPMVQISALHDQGLDELSPWLQPGQTVALVGSSGVGKSTLTNQLMGEPLQAVQAVRADDSRGRHTTTSRQLICLPSGAILIDTPGLRELQLWTAQTGVSTTFNEIEALAEHCRFRDCQHQNEPGCAVQAALASGQLEAQRLQSYQKLRKEEAYLHRKQNHKAQINTKARWKKITKSMRQRQKDQWQ</sequence>
<dbReference type="HAMAP" id="MF_01820">
    <property type="entry name" value="GTPase_RsgA"/>
    <property type="match status" value="1"/>
</dbReference>
<dbReference type="NCBIfam" id="TIGR00157">
    <property type="entry name" value="ribosome small subunit-dependent GTPase A"/>
    <property type="match status" value="1"/>
</dbReference>
<dbReference type="GO" id="GO:0046872">
    <property type="term" value="F:metal ion binding"/>
    <property type="evidence" value="ECO:0007669"/>
    <property type="project" value="UniProtKB-KW"/>
</dbReference>
<dbReference type="GO" id="GO:0019843">
    <property type="term" value="F:rRNA binding"/>
    <property type="evidence" value="ECO:0007669"/>
    <property type="project" value="UniProtKB-KW"/>
</dbReference>
<dbReference type="GO" id="GO:0005525">
    <property type="term" value="F:GTP binding"/>
    <property type="evidence" value="ECO:0007669"/>
    <property type="project" value="UniProtKB-UniRule"/>
</dbReference>
<keyword evidence="1 10" id="KW-0963">Cytoplasm</keyword>
<dbReference type="Gene3D" id="2.40.50.140">
    <property type="entry name" value="Nucleic acid-binding proteins"/>
    <property type="match status" value="1"/>
</dbReference>
<feature type="binding site" evidence="10">
    <location>
        <position position="280"/>
    </location>
    <ligand>
        <name>Zn(2+)</name>
        <dbReference type="ChEBI" id="CHEBI:29105"/>
    </ligand>
</feature>
<dbReference type="OrthoDB" id="9809485at2"/>
<dbReference type="PANTHER" id="PTHR32120:SF10">
    <property type="entry name" value="SMALL RIBOSOMAL SUBUNIT BIOGENESIS GTPASE RSGA"/>
    <property type="match status" value="1"/>
</dbReference>
<dbReference type="InterPro" id="IPR030378">
    <property type="entry name" value="G_CP_dom"/>
</dbReference>
<feature type="domain" description="EngC GTPase" evidence="11">
    <location>
        <begin position="108"/>
        <end position="255"/>
    </location>
</feature>
<dbReference type="AlphaFoldDB" id="B0BZL8"/>
<reference evidence="13 14" key="1">
    <citation type="journal article" date="2008" name="Proc. Natl. Acad. Sci. U.S.A.">
        <title>Niche adaptation and genome expansion in the chlorophyll d-producing cyanobacterium Acaryochloris marina.</title>
        <authorList>
            <person name="Swingley W.D."/>
            <person name="Chen M."/>
            <person name="Cheung P.C."/>
            <person name="Conrad A.L."/>
            <person name="Dejesa L.C."/>
            <person name="Hao J."/>
            <person name="Honchak B.M."/>
            <person name="Karbach L.E."/>
            <person name="Kurdoglu A."/>
            <person name="Lahiri S."/>
            <person name="Mastrian S.D."/>
            <person name="Miyashita H."/>
            <person name="Page L."/>
            <person name="Ramakrishna P."/>
            <person name="Satoh S."/>
            <person name="Sattley W.M."/>
            <person name="Shimada Y."/>
            <person name="Taylor H.L."/>
            <person name="Tomo T."/>
            <person name="Tsuchiya T."/>
            <person name="Wang Z.T."/>
            <person name="Raymond J."/>
            <person name="Mimuro M."/>
            <person name="Blankenship R.E."/>
            <person name="Touchman J.W."/>
        </authorList>
    </citation>
    <scope>NUCLEOTIDE SEQUENCE [LARGE SCALE GENOMIC DNA]</scope>
    <source>
        <strain evidence="14">MBIC 11017</strain>
    </source>
</reference>
<evidence type="ECO:0000256" key="5">
    <source>
        <dbReference type="ARBA" id="ARBA00022741"/>
    </source>
</evidence>
<keyword evidence="3 10" id="KW-0479">Metal-binding</keyword>
<evidence type="ECO:0000256" key="3">
    <source>
        <dbReference type="ARBA" id="ARBA00022723"/>
    </source>
</evidence>
<dbReference type="InterPro" id="IPR010914">
    <property type="entry name" value="RsgA_GTPase_dom"/>
</dbReference>
<evidence type="ECO:0000256" key="8">
    <source>
        <dbReference type="ARBA" id="ARBA00022884"/>
    </source>
</evidence>
<keyword evidence="4 10" id="KW-0699">rRNA-binding</keyword>
<proteinExistence type="inferred from homology"/>
<feature type="binding site" evidence="10">
    <location>
        <position position="287"/>
    </location>
    <ligand>
        <name>Zn(2+)</name>
        <dbReference type="ChEBI" id="CHEBI:29105"/>
    </ligand>
</feature>
<feature type="binding site" evidence="10">
    <location>
        <begin position="199"/>
        <end position="207"/>
    </location>
    <ligand>
        <name>GTP</name>
        <dbReference type="ChEBI" id="CHEBI:37565"/>
    </ligand>
</feature>
<evidence type="ECO:0000256" key="6">
    <source>
        <dbReference type="ARBA" id="ARBA00022801"/>
    </source>
</evidence>
<dbReference type="RefSeq" id="WP_012161513.1">
    <property type="nucleotide sequence ID" value="NC_009925.1"/>
</dbReference>
<dbReference type="InterPro" id="IPR012340">
    <property type="entry name" value="NA-bd_OB-fold"/>
</dbReference>
<evidence type="ECO:0000256" key="9">
    <source>
        <dbReference type="ARBA" id="ARBA00023134"/>
    </source>
</evidence>
<feature type="binding site" evidence="10">
    <location>
        <position position="293"/>
    </location>
    <ligand>
        <name>Zn(2+)</name>
        <dbReference type="ChEBI" id="CHEBI:29105"/>
    </ligand>
</feature>
<dbReference type="InterPro" id="IPR027417">
    <property type="entry name" value="P-loop_NTPase"/>
</dbReference>
<feature type="binding site" evidence="10">
    <location>
        <begin position="147"/>
        <end position="150"/>
    </location>
    <ligand>
        <name>GTP</name>
        <dbReference type="ChEBI" id="CHEBI:37565"/>
    </ligand>
</feature>
<dbReference type="GO" id="GO:0003924">
    <property type="term" value="F:GTPase activity"/>
    <property type="evidence" value="ECO:0007669"/>
    <property type="project" value="UniProtKB-UniRule"/>
</dbReference>
<dbReference type="GO" id="GO:0042274">
    <property type="term" value="P:ribosomal small subunit biogenesis"/>
    <property type="evidence" value="ECO:0007669"/>
    <property type="project" value="UniProtKB-UniRule"/>
</dbReference>
<keyword evidence="7 10" id="KW-0862">Zinc</keyword>
<comment type="subunit">
    <text evidence="10">Monomer. Associates with 30S ribosomal subunit, binds 16S rRNA.</text>
</comment>
<evidence type="ECO:0000256" key="4">
    <source>
        <dbReference type="ARBA" id="ARBA00022730"/>
    </source>
</evidence>
<feature type="binding site" evidence="10">
    <location>
        <position position="285"/>
    </location>
    <ligand>
        <name>Zn(2+)</name>
        <dbReference type="ChEBI" id="CHEBI:29105"/>
    </ligand>
</feature>
<keyword evidence="2 10" id="KW-0690">Ribosome biogenesis</keyword>
<comment type="function">
    <text evidence="10">One of several proteins that assist in the late maturation steps of the functional core of the 30S ribosomal subunit. Helps release RbfA from mature subunits. May play a role in the assembly of ribosomal proteins into the subunit. Circularly permuted GTPase that catalyzes slow GTP hydrolysis, GTPase activity is stimulated by the 30S ribosomal subunit.</text>
</comment>
<evidence type="ECO:0000259" key="11">
    <source>
        <dbReference type="PROSITE" id="PS50936"/>
    </source>
</evidence>